<name>A0ABU6KBI5_9BACI</name>
<reference evidence="1 2" key="1">
    <citation type="journal article" date="2024" name="Int. J. Syst. Evol. Microbiol.">
        <title>Virgibacillus tibetensis sp. nov., isolated from salt lake on the Tibetan Plateau of China.</title>
        <authorList>
            <person name="Phurbu D."/>
            <person name="Liu Z.-X."/>
            <person name="Wang R."/>
            <person name="Zheng Y.-Y."/>
            <person name="Liu H.-C."/>
            <person name="Zhou Y.-G."/>
            <person name="Yu Y.-J."/>
            <person name="Li A.-H."/>
        </authorList>
    </citation>
    <scope>NUCLEOTIDE SEQUENCE [LARGE SCALE GENOMIC DNA]</scope>
    <source>
        <strain evidence="1 2">C22-A2</strain>
    </source>
</reference>
<dbReference type="EMBL" id="JARZFX010000001">
    <property type="protein sequence ID" value="MEC5422498.1"/>
    <property type="molecule type" value="Genomic_DNA"/>
</dbReference>
<evidence type="ECO:0000313" key="1">
    <source>
        <dbReference type="EMBL" id="MEC5422498.1"/>
    </source>
</evidence>
<dbReference type="InterPro" id="IPR019658">
    <property type="entry name" value="DUF2515"/>
</dbReference>
<dbReference type="Proteomes" id="UP001335737">
    <property type="component" value="Unassembled WGS sequence"/>
</dbReference>
<protein>
    <submittedName>
        <fullName evidence="1">DUF2515 family protein</fullName>
    </submittedName>
</protein>
<keyword evidence="2" id="KW-1185">Reference proteome</keyword>
<gene>
    <name evidence="1" type="ORF">QGM71_03195</name>
</gene>
<sequence>MRHELKKQPNYVHYITNLTRTHNVDNISRTKAYQNFYIQYPEVKWALVASIVSRNAGWNMTDLHLSPFQKILSNIERERLFMTYERANWLIFSDAYPQLLVYKLSCSIRKPMFHLLKAFDVSNYMIQEWYRFWRSNDKDNLMTALIINEQNVIQKPVITQSFFKKHVFQKLPYLLQDYLLMNAVIIPTSSANLYGTYVHDFTNITNRIMLGKLIASLIFSPELYYRSLDFALAVEHTGSRSDYEQYTNRTFPNSPMLRVLYPVINHQDKVRNDWYKSGGIRRIWLQKHTINVENYAIEKSFYQKRNMLYAYYYIRNIFS</sequence>
<evidence type="ECO:0000313" key="2">
    <source>
        <dbReference type="Proteomes" id="UP001335737"/>
    </source>
</evidence>
<accession>A0ABU6KBI5</accession>
<dbReference type="RefSeq" id="WP_327606060.1">
    <property type="nucleotide sequence ID" value="NZ_JARZFX010000001.1"/>
</dbReference>
<proteinExistence type="predicted"/>
<dbReference type="Pfam" id="PF10720">
    <property type="entry name" value="DUF2515"/>
    <property type="match status" value="1"/>
</dbReference>
<comment type="caution">
    <text evidence="1">The sequence shown here is derived from an EMBL/GenBank/DDBJ whole genome shotgun (WGS) entry which is preliminary data.</text>
</comment>
<organism evidence="1 2">
    <name type="scientific">Virgibacillus tibetensis</name>
    <dbReference type="NCBI Taxonomy" id="3042313"/>
    <lineage>
        <taxon>Bacteria</taxon>
        <taxon>Bacillati</taxon>
        <taxon>Bacillota</taxon>
        <taxon>Bacilli</taxon>
        <taxon>Bacillales</taxon>
        <taxon>Bacillaceae</taxon>
        <taxon>Virgibacillus</taxon>
    </lineage>
</organism>